<keyword evidence="2" id="KW-1185">Reference proteome</keyword>
<protein>
    <submittedName>
        <fullName evidence="1">Uncharacterized protein</fullName>
    </submittedName>
</protein>
<sequence>MEETKRSDGFSRDDTEEFNEVWIHGRVITGMKHNSPMYFVFDLCYVYTTQPCRLHNSVIPQTYPKIRKCLDNSTVSFR</sequence>
<dbReference type="EMBL" id="JADBGQ010000009">
    <property type="protein sequence ID" value="KAG5378815.1"/>
    <property type="molecule type" value="Genomic_DNA"/>
</dbReference>
<organism evidence="1 2">
    <name type="scientific">Brassica rapa subsp. trilocularis</name>
    <dbReference type="NCBI Taxonomy" id="1813537"/>
    <lineage>
        <taxon>Eukaryota</taxon>
        <taxon>Viridiplantae</taxon>
        <taxon>Streptophyta</taxon>
        <taxon>Embryophyta</taxon>
        <taxon>Tracheophyta</taxon>
        <taxon>Spermatophyta</taxon>
        <taxon>Magnoliopsida</taxon>
        <taxon>eudicotyledons</taxon>
        <taxon>Gunneridae</taxon>
        <taxon>Pentapetalae</taxon>
        <taxon>rosids</taxon>
        <taxon>malvids</taxon>
        <taxon>Brassicales</taxon>
        <taxon>Brassicaceae</taxon>
        <taxon>Brassiceae</taxon>
        <taxon>Brassica</taxon>
    </lineage>
</organism>
<evidence type="ECO:0000313" key="1">
    <source>
        <dbReference type="EMBL" id="KAG5378815.1"/>
    </source>
</evidence>
<evidence type="ECO:0000313" key="2">
    <source>
        <dbReference type="Proteomes" id="UP000823674"/>
    </source>
</evidence>
<reference evidence="1 2" key="1">
    <citation type="submission" date="2021-03" db="EMBL/GenBank/DDBJ databases">
        <authorList>
            <person name="King G.J."/>
            <person name="Bancroft I."/>
            <person name="Baten A."/>
            <person name="Bloomfield J."/>
            <person name="Borpatragohain P."/>
            <person name="He Z."/>
            <person name="Irish N."/>
            <person name="Irwin J."/>
            <person name="Liu K."/>
            <person name="Mauleon R.P."/>
            <person name="Moore J."/>
            <person name="Morris R."/>
            <person name="Ostergaard L."/>
            <person name="Wang B."/>
            <person name="Wells R."/>
        </authorList>
    </citation>
    <scope>NUCLEOTIDE SEQUENCE [LARGE SCALE GENOMIC DNA]</scope>
    <source>
        <strain evidence="1">R-o-18</strain>
        <tissue evidence="1">Leaf</tissue>
    </source>
</reference>
<accession>A0ABQ7KZA1</accession>
<proteinExistence type="predicted"/>
<dbReference type="Proteomes" id="UP000823674">
    <property type="component" value="Chromosome A07"/>
</dbReference>
<name>A0ABQ7KZA1_BRACM</name>
<gene>
    <name evidence="1" type="primary">A07p016220.1_BraROA</name>
    <name evidence="1" type="ORF">IGI04_026657</name>
</gene>
<comment type="caution">
    <text evidence="1">The sequence shown here is derived from an EMBL/GenBank/DDBJ whole genome shotgun (WGS) entry which is preliminary data.</text>
</comment>